<dbReference type="Gene3D" id="3.90.1200.10">
    <property type="match status" value="1"/>
</dbReference>
<feature type="region of interest" description="Disordered" evidence="1">
    <location>
        <begin position="199"/>
        <end position="227"/>
    </location>
</feature>
<gene>
    <name evidence="2" type="ORF">PSNMU_V1.4_AUG-EV-PASAV3_0115960</name>
</gene>
<dbReference type="OrthoDB" id="10671718at2759"/>
<name>A0A448ZQW3_9STRA</name>
<protein>
    <recommendedName>
        <fullName evidence="4">Protein kinase domain-containing protein</fullName>
    </recommendedName>
</protein>
<dbReference type="InterPro" id="IPR011009">
    <property type="entry name" value="Kinase-like_dom_sf"/>
</dbReference>
<dbReference type="Proteomes" id="UP000291116">
    <property type="component" value="Unassembled WGS sequence"/>
</dbReference>
<evidence type="ECO:0008006" key="4">
    <source>
        <dbReference type="Google" id="ProtNLM"/>
    </source>
</evidence>
<reference evidence="2 3" key="1">
    <citation type="submission" date="2019-01" db="EMBL/GenBank/DDBJ databases">
        <authorList>
            <person name="Ferrante I. M."/>
        </authorList>
    </citation>
    <scope>NUCLEOTIDE SEQUENCE [LARGE SCALE GENOMIC DNA]</scope>
    <source>
        <strain evidence="2 3">B856</strain>
    </source>
</reference>
<evidence type="ECO:0000313" key="3">
    <source>
        <dbReference type="Proteomes" id="UP000291116"/>
    </source>
</evidence>
<keyword evidence="3" id="KW-1185">Reference proteome</keyword>
<sequence length="696" mass="73696">MDPSVLSLVENSIAFVPLEGKDEWDVLVASPTTTTSPRKPPNGPGGSSPSHAVVYPTAGGLRKACLAEVARSPGQRRKATLVAALEKWILQNQKAVSRPKAKRAGAGGAPPQEPPKSSPVRLLAIGGPGGQDPHPEAVLDRYAEAVAAGSSGEPPGGSGGPPDGKQPPPAPLGCALARGPMDPSGSLVLRCHRTLVDGTVGRGTPKTRHRTGPRVLRPTGDNDKKKDHDDAVLRCASALYHRIWCVRTLRKRDLRRAYGFALEAAPAAASHGSGDAAVALSVTLMMLEKPSWSAAKTERTFETPRRPASRIGGRYPLYLYTRHYHLPKASGSGPCSPESVLGDLAAFLYVSSAVLPCPCRDTPPLREAWRSSPGCMLLPDQGPGASPSSVLPGTGGAGGRFSVAPTITGSLVVRCEGAEAVGELLRSLRPGSLPAYGREETEETERMRALAAAVASAAEEGGDGVWYAKYKTPALGAFWDLSRSAINGPRGGLLGRRTRSLPACARDWLWLHPVDSSVGPRCSVTVTRSAGLPLRGSLGKTVPWREFLRLFRGLAESVLGVQSASGGLVHGDVHEGNLLYLGGAKHAAERAPRLVLIDWDEATRGKPCHRATRTDEERLRYPGCLVDFPEQYTKQQLLCLFRALASAYYPSEAEGWDDRFPLTGPDRGGTSGGSPPGRAAVEDRFRALLRGLASGQ</sequence>
<dbReference type="SUPFAM" id="SSF56112">
    <property type="entry name" value="Protein kinase-like (PK-like)"/>
    <property type="match status" value="1"/>
</dbReference>
<dbReference type="EMBL" id="CAACVS010000647">
    <property type="protein sequence ID" value="VEU44440.1"/>
    <property type="molecule type" value="Genomic_DNA"/>
</dbReference>
<evidence type="ECO:0000256" key="1">
    <source>
        <dbReference type="SAM" id="MobiDB-lite"/>
    </source>
</evidence>
<feature type="region of interest" description="Disordered" evidence="1">
    <location>
        <begin position="659"/>
        <end position="680"/>
    </location>
</feature>
<evidence type="ECO:0000313" key="2">
    <source>
        <dbReference type="EMBL" id="VEU44440.1"/>
    </source>
</evidence>
<feature type="region of interest" description="Disordered" evidence="1">
    <location>
        <begin position="27"/>
        <end position="55"/>
    </location>
</feature>
<feature type="compositionally biased region" description="Gly residues" evidence="1">
    <location>
        <begin position="666"/>
        <end position="675"/>
    </location>
</feature>
<accession>A0A448ZQW3</accession>
<organism evidence="2 3">
    <name type="scientific">Pseudo-nitzschia multistriata</name>
    <dbReference type="NCBI Taxonomy" id="183589"/>
    <lineage>
        <taxon>Eukaryota</taxon>
        <taxon>Sar</taxon>
        <taxon>Stramenopiles</taxon>
        <taxon>Ochrophyta</taxon>
        <taxon>Bacillariophyta</taxon>
        <taxon>Bacillariophyceae</taxon>
        <taxon>Bacillariophycidae</taxon>
        <taxon>Bacillariales</taxon>
        <taxon>Bacillariaceae</taxon>
        <taxon>Pseudo-nitzschia</taxon>
    </lineage>
</organism>
<feature type="region of interest" description="Disordered" evidence="1">
    <location>
        <begin position="148"/>
        <end position="177"/>
    </location>
</feature>
<dbReference type="AlphaFoldDB" id="A0A448ZQW3"/>
<feature type="region of interest" description="Disordered" evidence="1">
    <location>
        <begin position="94"/>
        <end position="136"/>
    </location>
</feature>
<proteinExistence type="predicted"/>